<dbReference type="FunFam" id="3.40.50.720:FF:000521">
    <property type="entry name" value="NAD(P)H-dependent glutamate synthase, putative"/>
    <property type="match status" value="1"/>
</dbReference>
<gene>
    <name evidence="8" type="ORF">PFTANZ_05814</name>
</gene>
<reference evidence="8 9" key="2">
    <citation type="submission" date="2013-02" db="EMBL/GenBank/DDBJ databases">
        <title>The Genome Sequence of Plasmodium falciparum Tanzania (2000708).</title>
        <authorList>
            <consortium name="The Broad Institute Genome Sequencing Platform"/>
            <consortium name="The Broad Institute Genome Sequencing Center for Infectious Disease"/>
            <person name="Neafsey D."/>
            <person name="Cheeseman I."/>
            <person name="Volkman S."/>
            <person name="Adams J."/>
            <person name="Walker B."/>
            <person name="Young S.K."/>
            <person name="Zeng Q."/>
            <person name="Gargeya S."/>
            <person name="Fitzgerald M."/>
            <person name="Haas B."/>
            <person name="Abouelleil A."/>
            <person name="Alvarado L."/>
            <person name="Arachchi H.M."/>
            <person name="Berlin A.M."/>
            <person name="Chapman S.B."/>
            <person name="Dewar J."/>
            <person name="Goldberg J."/>
            <person name="Griggs A."/>
            <person name="Gujja S."/>
            <person name="Hansen M."/>
            <person name="Howarth C."/>
            <person name="Imamovic A."/>
            <person name="Larimer J."/>
            <person name="McCowan C."/>
            <person name="Murphy C."/>
            <person name="Neiman D."/>
            <person name="Pearson M."/>
            <person name="Priest M."/>
            <person name="Roberts A."/>
            <person name="Saif S."/>
            <person name="Shea T."/>
            <person name="Sisk P."/>
            <person name="Sykes S."/>
            <person name="Wortman J."/>
            <person name="Nusbaum C."/>
            <person name="Birren B."/>
        </authorList>
    </citation>
    <scope>NUCLEOTIDE SEQUENCE [LARGE SCALE GENOMIC DNA]</scope>
    <source>
        <strain evidence="9">Tanzania (2000708)</strain>
    </source>
</reference>
<dbReference type="FunFam" id="3.50.50.60:FF:000250">
    <property type="entry name" value="NAD(P)H-dependent glutamate synthase, putative"/>
    <property type="match status" value="1"/>
</dbReference>
<feature type="domain" description="FAD/NAD(P)-binding" evidence="6">
    <location>
        <begin position="242"/>
        <end position="417"/>
    </location>
</feature>
<evidence type="ECO:0000259" key="7">
    <source>
        <dbReference type="Pfam" id="PF14691"/>
    </source>
</evidence>
<evidence type="ECO:0000256" key="2">
    <source>
        <dbReference type="ARBA" id="ARBA00023002"/>
    </source>
</evidence>
<comment type="pathway">
    <text evidence="4">Amino-acid biosynthesis.</text>
</comment>
<dbReference type="Pfam" id="PF07992">
    <property type="entry name" value="Pyr_redox_2"/>
    <property type="match status" value="2"/>
</dbReference>
<dbReference type="SUPFAM" id="SSF46548">
    <property type="entry name" value="alpha-helical ferredoxin"/>
    <property type="match status" value="1"/>
</dbReference>
<dbReference type="PANTHER" id="PTHR43100:SF3">
    <property type="entry name" value="FAD_NAD(P)-BINDING DOMAIN-CONTAINING PROTEIN"/>
    <property type="match status" value="1"/>
</dbReference>
<evidence type="ECO:0000256" key="5">
    <source>
        <dbReference type="SAM" id="MobiDB-lite"/>
    </source>
</evidence>
<dbReference type="InterPro" id="IPR028261">
    <property type="entry name" value="DPD_II"/>
</dbReference>
<accession>A0A024VYT5</accession>
<dbReference type="GO" id="GO:0016639">
    <property type="term" value="F:oxidoreductase activity, acting on the CH-NH2 group of donors, NAD or NADP as acceptor"/>
    <property type="evidence" value="ECO:0007669"/>
    <property type="project" value="InterPro"/>
</dbReference>
<dbReference type="InterPro" id="IPR036188">
    <property type="entry name" value="FAD/NAD-bd_sf"/>
</dbReference>
<protein>
    <recommendedName>
        <fullName evidence="10">Glutamate synthase, NADH/NADPH, small subunit</fullName>
    </recommendedName>
</protein>
<feature type="domain" description="FAD/NAD(P)-binding" evidence="6">
    <location>
        <begin position="571"/>
        <end position="643"/>
    </location>
</feature>
<dbReference type="InterPro" id="IPR051394">
    <property type="entry name" value="Glutamate_Synthase"/>
</dbReference>
<evidence type="ECO:0008006" key="10">
    <source>
        <dbReference type="Google" id="ProtNLM"/>
    </source>
</evidence>
<dbReference type="FunFam" id="1.10.1060.10:FF:000011">
    <property type="entry name" value="NAD(P)H-dependent glutamate synthase, putative"/>
    <property type="match status" value="1"/>
</dbReference>
<reference evidence="8 9" key="1">
    <citation type="submission" date="2013-02" db="EMBL/GenBank/DDBJ databases">
        <title>The Genome Annotation of Plasmodium falciparum Tanzania (2000708).</title>
        <authorList>
            <consortium name="The Broad Institute Genome Sequencing Platform"/>
            <consortium name="The Broad Institute Genome Sequencing Center for Infectious Disease"/>
            <person name="Neafsey D."/>
            <person name="Hoffman S."/>
            <person name="Volkman S."/>
            <person name="Rosenthal P."/>
            <person name="Walker B."/>
            <person name="Young S.K."/>
            <person name="Zeng Q."/>
            <person name="Gargeya S."/>
            <person name="Fitzgerald M."/>
            <person name="Haas B."/>
            <person name="Abouelleil A."/>
            <person name="Allen A.W."/>
            <person name="Alvarado L."/>
            <person name="Arachchi H.M."/>
            <person name="Berlin A.M."/>
            <person name="Chapman S.B."/>
            <person name="Gainer-Dewar J."/>
            <person name="Goldberg J."/>
            <person name="Griggs A."/>
            <person name="Gujja S."/>
            <person name="Hansen M."/>
            <person name="Howarth C."/>
            <person name="Imamovic A."/>
            <person name="Ireland A."/>
            <person name="Larimer J."/>
            <person name="McCowan C."/>
            <person name="Murphy C."/>
            <person name="Pearson M."/>
            <person name="Poon T.W."/>
            <person name="Priest M."/>
            <person name="Roberts A."/>
            <person name="Saif S."/>
            <person name="Shea T."/>
            <person name="Sisk P."/>
            <person name="Sykes S."/>
            <person name="Wortman J."/>
            <person name="Nusbaum C."/>
            <person name="Birren B."/>
        </authorList>
    </citation>
    <scope>NUCLEOTIDE SEQUENCE [LARGE SCALE GENOMIC DNA]</scope>
    <source>
        <strain evidence="9">Tanzania (2000708)</strain>
    </source>
</reference>
<dbReference type="AlphaFoldDB" id="A0A024VYT5"/>
<sequence>MNNINKDDNNNINGDDTNNTVISEVTNTTYANKSSNYSQSQYAKTSGDGKIKKYSVDTEISDMTRVSSDYGNASSISSTKPFLVANPNKVTGFKEYERLSHPLKDISSRVLDYSEIIVPINVKSKLHNQLLKTQASRCVDCGTPTCHYPNSSGGGCPLGNRIFDWNNLVYENEWKKALERLLDTNNFPEITGRVCPAPCEDACVLSINEKAVSIKFIELSIIEYGFIKKWIQPMIPISRTGKKVAIVGSGPAGLTAAQQLNKAGHEVTVFEKDEYFGGLLMNGIPNVRLDKKILERRLILMKKEGILMKNNVNVGVDITLSDLVKEYDAILLATGYKIPRKLDIPGANLNNIYFAMDFLTSCQISLTKSDMTDDNYIDVSEKHVIILGGGKTAVDCISLAIRMGASSVLQFTRQEILPMNTSEYWWPGLKNIFKVEYSHEEAIIIQGRDPREFCVRSLEFIPSNKDPKRVSGIRAIRVKLKKNLKSEMKQNNKMLYNNYMDNHRNNSSKIDLKKHLSKTNKLKSIKSISKGPTQETTTASSYSSSSPAENDIIQNYQIIKDHNEYFDIPFTERIYKADVVILALGFSKTDDSIWENDNIKIELNNYNCIKTNNRIYQTNHKNIFACGDCRIGPSTVVQAIAEGRDVASKIDEYLTNSVSILPPCNTYYYYPKNYKNVPFGSSNWG</sequence>
<dbReference type="NCBIfam" id="TIGR01317">
    <property type="entry name" value="GOGAT_sm_gam"/>
    <property type="match status" value="1"/>
</dbReference>
<evidence type="ECO:0000256" key="1">
    <source>
        <dbReference type="ARBA" id="ARBA00022605"/>
    </source>
</evidence>
<dbReference type="Gene3D" id="3.40.50.720">
    <property type="entry name" value="NAD(P)-binding Rossmann-like Domain"/>
    <property type="match status" value="1"/>
</dbReference>
<dbReference type="GO" id="GO:0006537">
    <property type="term" value="P:glutamate biosynthetic process"/>
    <property type="evidence" value="ECO:0007669"/>
    <property type="project" value="UniProtKB-KW"/>
</dbReference>
<dbReference type="Pfam" id="PF14691">
    <property type="entry name" value="Fer4_20"/>
    <property type="match status" value="1"/>
</dbReference>
<dbReference type="PANTHER" id="PTHR43100">
    <property type="entry name" value="GLUTAMATE SYNTHASE [NADPH] SMALL CHAIN"/>
    <property type="match status" value="1"/>
</dbReference>
<dbReference type="GO" id="GO:0051536">
    <property type="term" value="F:iron-sulfur cluster binding"/>
    <property type="evidence" value="ECO:0007669"/>
    <property type="project" value="InterPro"/>
</dbReference>
<dbReference type="Gene3D" id="1.10.1060.10">
    <property type="entry name" value="Alpha-helical ferredoxin"/>
    <property type="match status" value="1"/>
</dbReference>
<dbReference type="Proteomes" id="UP000030708">
    <property type="component" value="Unassembled WGS sequence"/>
</dbReference>
<dbReference type="SUPFAM" id="SSF51905">
    <property type="entry name" value="FAD/NAD(P)-binding domain"/>
    <property type="match status" value="1"/>
</dbReference>
<feature type="compositionally biased region" description="Polar residues" evidence="5">
    <location>
        <begin position="526"/>
        <end position="539"/>
    </location>
</feature>
<proteinExistence type="predicted"/>
<evidence type="ECO:0000313" key="8">
    <source>
        <dbReference type="EMBL" id="ETW33468.1"/>
    </source>
</evidence>
<dbReference type="InterPro" id="IPR023753">
    <property type="entry name" value="FAD/NAD-binding_dom"/>
</dbReference>
<evidence type="ECO:0000256" key="4">
    <source>
        <dbReference type="ARBA" id="ARBA00029440"/>
    </source>
</evidence>
<name>A0A024VYT5_PLAFA</name>
<keyword evidence="2" id="KW-0560">Oxidoreductase</keyword>
<keyword evidence="1" id="KW-0028">Amino-acid biosynthesis</keyword>
<feature type="domain" description="Dihydroprymidine dehydrogenase" evidence="7">
    <location>
        <begin position="122"/>
        <end position="224"/>
    </location>
</feature>
<organism evidence="8 9">
    <name type="scientific">Plasmodium falciparum Tanzania</name>
    <name type="common">2000708</name>
    <dbReference type="NCBI Taxonomy" id="1036725"/>
    <lineage>
        <taxon>Eukaryota</taxon>
        <taxon>Sar</taxon>
        <taxon>Alveolata</taxon>
        <taxon>Apicomplexa</taxon>
        <taxon>Aconoidasida</taxon>
        <taxon>Haemosporida</taxon>
        <taxon>Plasmodiidae</taxon>
        <taxon>Plasmodium</taxon>
        <taxon>Plasmodium (Laverania)</taxon>
    </lineage>
</organism>
<evidence type="ECO:0000259" key="6">
    <source>
        <dbReference type="Pfam" id="PF07992"/>
    </source>
</evidence>
<dbReference type="SUPFAM" id="SSF51971">
    <property type="entry name" value="Nucleotide-binding domain"/>
    <property type="match status" value="1"/>
</dbReference>
<dbReference type="Gene3D" id="3.50.50.60">
    <property type="entry name" value="FAD/NAD(P)-binding domain"/>
    <property type="match status" value="2"/>
</dbReference>
<evidence type="ECO:0000313" key="9">
    <source>
        <dbReference type="Proteomes" id="UP000030708"/>
    </source>
</evidence>
<dbReference type="EMBL" id="KI926596">
    <property type="protein sequence ID" value="ETW33468.1"/>
    <property type="molecule type" value="Genomic_DNA"/>
</dbReference>
<evidence type="ECO:0000256" key="3">
    <source>
        <dbReference type="ARBA" id="ARBA00023164"/>
    </source>
</evidence>
<dbReference type="PRINTS" id="PR00419">
    <property type="entry name" value="ADXRDTASE"/>
</dbReference>
<keyword evidence="3" id="KW-0314">Glutamate biosynthesis</keyword>
<dbReference type="InterPro" id="IPR009051">
    <property type="entry name" value="Helical_ferredxn"/>
</dbReference>
<feature type="region of interest" description="Disordered" evidence="5">
    <location>
        <begin position="523"/>
        <end position="547"/>
    </location>
</feature>
<dbReference type="InterPro" id="IPR006005">
    <property type="entry name" value="Glut_synth_ssu1"/>
</dbReference>